<dbReference type="Proteomes" id="UP000007799">
    <property type="component" value="Unassembled WGS sequence"/>
</dbReference>
<evidence type="ECO:0000313" key="2">
    <source>
        <dbReference type="Proteomes" id="UP000007799"/>
    </source>
</evidence>
<accession>F2UTK0</accession>
<proteinExistence type="predicted"/>
<dbReference type="EMBL" id="GL833055">
    <property type="protein sequence ID" value="EGD72973.1"/>
    <property type="molecule type" value="Genomic_DNA"/>
</dbReference>
<evidence type="ECO:0000313" key="1">
    <source>
        <dbReference type="EMBL" id="EGD72973.1"/>
    </source>
</evidence>
<protein>
    <submittedName>
        <fullName evidence="1">Uncharacterized protein</fullName>
    </submittedName>
</protein>
<reference evidence="1" key="1">
    <citation type="submission" date="2009-08" db="EMBL/GenBank/DDBJ databases">
        <title>Annotation of Salpingoeca rosetta.</title>
        <authorList>
            <consortium name="The Broad Institute Genome Sequencing Platform"/>
            <person name="Russ C."/>
            <person name="Cuomo C."/>
            <person name="Burger G."/>
            <person name="Gray M.W."/>
            <person name="Holland P.W.H."/>
            <person name="King N."/>
            <person name="Lang F.B.F."/>
            <person name="Roger A.J."/>
            <person name="Ruiz-Trillo I."/>
            <person name="Young S.K."/>
            <person name="Zeng Q."/>
            <person name="Gargeya S."/>
            <person name="Alvarado L."/>
            <person name="Berlin A."/>
            <person name="Chapman S.B."/>
            <person name="Chen Z."/>
            <person name="Freedman E."/>
            <person name="Gellesch M."/>
            <person name="Goldberg J."/>
            <person name="Griggs A."/>
            <person name="Gujja S."/>
            <person name="Heilman E."/>
            <person name="Heiman D."/>
            <person name="Howarth C."/>
            <person name="Mehta T."/>
            <person name="Neiman D."/>
            <person name="Pearson M."/>
            <person name="Roberts A."/>
            <person name="Saif S."/>
            <person name="Shea T."/>
            <person name="Shenoy N."/>
            <person name="Sisk P."/>
            <person name="Stolte C."/>
            <person name="Sykes S."/>
            <person name="White J."/>
            <person name="Yandava C."/>
            <person name="Haas B."/>
            <person name="Nusbaum C."/>
            <person name="Birren B."/>
        </authorList>
    </citation>
    <scope>NUCLEOTIDE SEQUENCE [LARGE SCALE GENOMIC DNA]</scope>
    <source>
        <strain evidence="1">ATCC 50818</strain>
    </source>
</reference>
<sequence>MRRRFILRIDLRQGSVIATVASLNEDITVCLFSLFVSGDITVMGFTASKCEADAFLDDSSLWLHGKLLKALDAVGCWDTTALLEETPAVLMVVVDHRQCSVAVCHAVFDDALLLLSLRWLFVDTHAYIGTEPRHEETTTALTRAHSAVVVCTVSRGWPVS</sequence>
<dbReference type="GeneID" id="16068022"/>
<dbReference type="KEGG" id="sre:PTSG_13214"/>
<keyword evidence="2" id="KW-1185">Reference proteome</keyword>
<name>F2UTK0_SALR5</name>
<dbReference type="AlphaFoldDB" id="F2UTK0"/>
<organism evidence="2">
    <name type="scientific">Salpingoeca rosetta (strain ATCC 50818 / BSB-021)</name>
    <dbReference type="NCBI Taxonomy" id="946362"/>
    <lineage>
        <taxon>Eukaryota</taxon>
        <taxon>Choanoflagellata</taxon>
        <taxon>Craspedida</taxon>
        <taxon>Salpingoecidae</taxon>
        <taxon>Salpingoeca</taxon>
    </lineage>
</organism>
<gene>
    <name evidence="1" type="ORF">PTSG_13214</name>
</gene>
<dbReference type="InParanoid" id="F2UTK0"/>
<dbReference type="RefSeq" id="XP_004987506.1">
    <property type="nucleotide sequence ID" value="XM_004987449.1"/>
</dbReference>